<evidence type="ECO:0000259" key="1">
    <source>
        <dbReference type="Pfam" id="PF01863"/>
    </source>
</evidence>
<dbReference type="InterPro" id="IPR053136">
    <property type="entry name" value="UTP_pyrophosphatase-like"/>
</dbReference>
<dbReference type="PATRIC" id="fig|1305737.6.peg.3521"/>
<dbReference type="InterPro" id="IPR002725">
    <property type="entry name" value="YgjP-like_metallopeptidase"/>
</dbReference>
<dbReference type="PANTHER" id="PTHR30399:SF1">
    <property type="entry name" value="UTP PYROPHOSPHATASE"/>
    <property type="match status" value="1"/>
</dbReference>
<dbReference type="Gene3D" id="3.30.2010.10">
    <property type="entry name" value="Metalloproteases ('zincins'), catalytic domain"/>
    <property type="match status" value="1"/>
</dbReference>
<dbReference type="Proteomes" id="UP000050421">
    <property type="component" value="Unassembled WGS sequence"/>
</dbReference>
<evidence type="ECO:0000313" key="3">
    <source>
        <dbReference type="Proteomes" id="UP000050421"/>
    </source>
</evidence>
<dbReference type="PANTHER" id="PTHR30399">
    <property type="entry name" value="UNCHARACTERIZED PROTEIN YGJP"/>
    <property type="match status" value="1"/>
</dbReference>
<dbReference type="GO" id="GO:0016787">
    <property type="term" value="F:hydrolase activity"/>
    <property type="evidence" value="ECO:0007669"/>
    <property type="project" value="UniProtKB-KW"/>
</dbReference>
<dbReference type="AlphaFoldDB" id="A0A0P8BTG1"/>
<proteinExistence type="predicted"/>
<organism evidence="2 3">
    <name type="scientific">Algoriphagus marincola HL-49</name>
    <dbReference type="NCBI Taxonomy" id="1305737"/>
    <lineage>
        <taxon>Bacteria</taxon>
        <taxon>Pseudomonadati</taxon>
        <taxon>Bacteroidota</taxon>
        <taxon>Cytophagia</taxon>
        <taxon>Cytophagales</taxon>
        <taxon>Cyclobacteriaceae</taxon>
        <taxon>Algoriphagus</taxon>
    </lineage>
</organism>
<reference evidence="2 3" key="1">
    <citation type="submission" date="2015-09" db="EMBL/GenBank/DDBJ databases">
        <title>Identification and resolution of microdiversity through metagenomic sequencing of parallel consortia.</title>
        <authorList>
            <person name="Nelson W.C."/>
            <person name="Romine M.F."/>
            <person name="Lindemann S.R."/>
        </authorList>
    </citation>
    <scope>NUCLEOTIDE SEQUENCE [LARGE SCALE GENOMIC DNA]</scope>
    <source>
        <strain evidence="2">HL-49</strain>
    </source>
</reference>
<keyword evidence="2" id="KW-0378">Hydrolase</keyword>
<feature type="domain" description="YgjP-like metallopeptidase" evidence="1">
    <location>
        <begin position="22"/>
        <end position="228"/>
    </location>
</feature>
<dbReference type="eggNOG" id="COG1451">
    <property type="taxonomic scope" value="Bacteria"/>
</dbReference>
<protein>
    <submittedName>
        <fullName evidence="2">Putative metal-dependent hydrolase</fullName>
    </submittedName>
</protein>
<sequence length="231" mass="27188">MKDSFQFGSKVIDYKITYSDRKTLGITVTPESEVLIKAPLNAKKERIQEILNKRAPWILKQQSFFLSFQPRATERRFVSGETHLYLGRQFRLKVILSKDESVKLLHGELVVESPNSARVKPLVKAWYLAKAKEKFQKLSERWIERFKSERVEPSNLVVREMPLRWGSCTPKGKIILNPELIKAPKGCIEYVIIHELCHLVHQDHSPAFFRLQTRYMPDWEKWKDRLEKILA</sequence>
<dbReference type="CDD" id="cd07344">
    <property type="entry name" value="M48_yhfN_like"/>
    <property type="match status" value="1"/>
</dbReference>
<name>A0A0P8BTG1_9BACT</name>
<evidence type="ECO:0000313" key="2">
    <source>
        <dbReference type="EMBL" id="KPQ13092.1"/>
    </source>
</evidence>
<dbReference type="OrthoDB" id="9811177at2"/>
<dbReference type="EMBL" id="LJXT01000104">
    <property type="protein sequence ID" value="KPQ13092.1"/>
    <property type="molecule type" value="Genomic_DNA"/>
</dbReference>
<comment type="caution">
    <text evidence="2">The sequence shown here is derived from an EMBL/GenBank/DDBJ whole genome shotgun (WGS) entry which is preliminary data.</text>
</comment>
<accession>A0A0P8BTG1</accession>
<dbReference type="Pfam" id="PF01863">
    <property type="entry name" value="YgjP-like"/>
    <property type="match status" value="1"/>
</dbReference>
<gene>
    <name evidence="2" type="ORF">HLUCCX10_14045</name>
</gene>
<dbReference type="STRING" id="1305737.GCA_000526355_01459"/>